<accession>A0A8J7M8F8</accession>
<dbReference type="Proteomes" id="UP000655420">
    <property type="component" value="Unassembled WGS sequence"/>
</dbReference>
<evidence type="ECO:0000313" key="2">
    <source>
        <dbReference type="EMBL" id="MBK0400504.1"/>
    </source>
</evidence>
<comment type="caution">
    <text evidence="2">The sequence shown here is derived from an EMBL/GenBank/DDBJ whole genome shotgun (WGS) entry which is preliminary data.</text>
</comment>
<dbReference type="AlphaFoldDB" id="A0A8J7M8F8"/>
<proteinExistence type="predicted"/>
<dbReference type="EMBL" id="JAEHHL010000009">
    <property type="protein sequence ID" value="MBK0400504.1"/>
    <property type="molecule type" value="Genomic_DNA"/>
</dbReference>
<organism evidence="2 3">
    <name type="scientific">Thermohalobaculum xanthum</name>
    <dbReference type="NCBI Taxonomy" id="2753746"/>
    <lineage>
        <taxon>Bacteria</taxon>
        <taxon>Pseudomonadati</taxon>
        <taxon>Pseudomonadota</taxon>
        <taxon>Alphaproteobacteria</taxon>
        <taxon>Rhodobacterales</taxon>
        <taxon>Paracoccaceae</taxon>
        <taxon>Thermohalobaculum</taxon>
    </lineage>
</organism>
<protein>
    <submittedName>
        <fullName evidence="2">Phasin family protein</fullName>
    </submittedName>
</protein>
<dbReference type="Pfam" id="PF09361">
    <property type="entry name" value="Phasin_2"/>
    <property type="match status" value="1"/>
</dbReference>
<dbReference type="RefSeq" id="WP_200611385.1">
    <property type="nucleotide sequence ID" value="NZ_JAEHHL010000009.1"/>
</dbReference>
<sequence length="124" mass="13440">MPKQNGGRPAAGSVDLGEVARASQKSLATITHLHNRMIRDSLRFQAELLDFARRRVSADIEAQDRLMRCTSPNDAARVMNEFCQTAARDYSEEAAGLMKLCVGMAAEAAEETVAEAKAEKTGNA</sequence>
<evidence type="ECO:0000313" key="3">
    <source>
        <dbReference type="Proteomes" id="UP000655420"/>
    </source>
</evidence>
<evidence type="ECO:0000259" key="1">
    <source>
        <dbReference type="Pfam" id="PF09361"/>
    </source>
</evidence>
<feature type="domain" description="Phasin" evidence="1">
    <location>
        <begin position="18"/>
        <end position="110"/>
    </location>
</feature>
<reference evidence="2" key="1">
    <citation type="submission" date="2020-12" db="EMBL/GenBank/DDBJ databases">
        <title>Bacterial taxonomy.</title>
        <authorList>
            <person name="Pan X."/>
        </authorList>
    </citation>
    <scope>NUCLEOTIDE SEQUENCE</scope>
    <source>
        <strain evidence="2">M0105</strain>
    </source>
</reference>
<gene>
    <name evidence="2" type="ORF">H0I76_14985</name>
</gene>
<name>A0A8J7M8F8_9RHOB</name>
<keyword evidence="3" id="KW-1185">Reference proteome</keyword>
<dbReference type="InterPro" id="IPR018968">
    <property type="entry name" value="Phasin"/>
</dbReference>